<keyword evidence="1" id="KW-0732">Signal</keyword>
<feature type="signal peptide" evidence="1">
    <location>
        <begin position="1"/>
        <end position="24"/>
    </location>
</feature>
<feature type="chain" id="PRO_5029884097" evidence="1">
    <location>
        <begin position="25"/>
        <end position="336"/>
    </location>
</feature>
<accession>A0A7K0KJD6</accession>
<organism evidence="2 3">
    <name type="scientific">Hallella mizrahii</name>
    <dbReference type="NCBI Taxonomy" id="2606637"/>
    <lineage>
        <taxon>Bacteria</taxon>
        <taxon>Pseudomonadati</taxon>
        <taxon>Bacteroidota</taxon>
        <taxon>Bacteroidia</taxon>
        <taxon>Bacteroidales</taxon>
        <taxon>Prevotellaceae</taxon>
        <taxon>Hallella</taxon>
    </lineage>
</organism>
<evidence type="ECO:0000313" key="3">
    <source>
        <dbReference type="Proteomes" id="UP000438914"/>
    </source>
</evidence>
<evidence type="ECO:0000313" key="2">
    <source>
        <dbReference type="EMBL" id="MST85989.1"/>
    </source>
</evidence>
<name>A0A7K0KJD6_9BACT</name>
<dbReference type="Proteomes" id="UP000438914">
    <property type="component" value="Unassembled WGS sequence"/>
</dbReference>
<gene>
    <name evidence="2" type="ORF">FYJ73_15180</name>
</gene>
<comment type="caution">
    <text evidence="2">The sequence shown here is derived from an EMBL/GenBank/DDBJ whole genome shotgun (WGS) entry which is preliminary data.</text>
</comment>
<reference evidence="2 3" key="1">
    <citation type="submission" date="2019-08" db="EMBL/GenBank/DDBJ databases">
        <title>In-depth cultivation of the pig gut microbiome towards novel bacterial diversity and tailored functional studies.</title>
        <authorList>
            <person name="Wylensek D."/>
            <person name="Hitch T.C.A."/>
            <person name="Clavel T."/>
        </authorList>
    </citation>
    <scope>NUCLEOTIDE SEQUENCE [LARGE SCALE GENOMIC DNA]</scope>
    <source>
        <strain evidence="2 3">LKV-178-WT-2A</strain>
    </source>
</reference>
<dbReference type="RefSeq" id="WP_154535583.1">
    <property type="nucleotide sequence ID" value="NZ_VUNG01000070.1"/>
</dbReference>
<evidence type="ECO:0000256" key="1">
    <source>
        <dbReference type="SAM" id="SignalP"/>
    </source>
</evidence>
<keyword evidence="3" id="KW-1185">Reference proteome</keyword>
<protein>
    <submittedName>
        <fullName evidence="2">Uncharacterized protein</fullName>
    </submittedName>
</protein>
<dbReference type="EMBL" id="VUNG01000070">
    <property type="protein sequence ID" value="MST85989.1"/>
    <property type="molecule type" value="Genomic_DNA"/>
</dbReference>
<proteinExistence type="predicted"/>
<dbReference type="AlphaFoldDB" id="A0A7K0KJD6"/>
<sequence length="336" mass="36176">MDAYKKISTLFVALLAAASMSAQTEKTEITLGTWSPWDAATATVNGNTLTMSAAWAGTGNWLANGTECADWSDGDYLELDVSNCTGNFNAAIQYNDRKTFDDKGNPTVVKELTTTGTLSDGDKVCYIKLNENYSDKVVNIWLQSTTATASVTVDKAYLVSEEEYQAYLAEKSKGEQVAWEGSSNFGTSWDGSLAVQISAGKFASTKSGATFTFYYDCNSDADYSQIGICDGSWNTLSSAKDADPQWGTINVGGTTSYTTTLSDDDIKTIQSGGMVIKGYNATLTKVTFTNPTTDGINSVQTTKKVNEGATFNLAGQRVGKTFRGMVIRNGKKYIQK</sequence>